<sequence length="81" mass="9234">MSKLNNDIISILKAYLKCDEISCNNYGINRINYDGIYCSECYQKILDKYCNSVSNNSKSNMIWGYKIGGIGCNENDIVFLI</sequence>
<evidence type="ECO:0000313" key="1">
    <source>
        <dbReference type="EMBL" id="SVD45926.1"/>
    </source>
</evidence>
<dbReference type="AlphaFoldDB" id="A0A382VHB5"/>
<protein>
    <submittedName>
        <fullName evidence="1">Uncharacterized protein</fullName>
    </submittedName>
</protein>
<reference evidence="1" key="1">
    <citation type="submission" date="2018-05" db="EMBL/GenBank/DDBJ databases">
        <authorList>
            <person name="Lanie J.A."/>
            <person name="Ng W.-L."/>
            <person name="Kazmierczak K.M."/>
            <person name="Andrzejewski T.M."/>
            <person name="Davidsen T.M."/>
            <person name="Wayne K.J."/>
            <person name="Tettelin H."/>
            <person name="Glass J.I."/>
            <person name="Rusch D."/>
            <person name="Podicherti R."/>
            <person name="Tsui H.-C.T."/>
            <person name="Winkler M.E."/>
        </authorList>
    </citation>
    <scope>NUCLEOTIDE SEQUENCE</scope>
</reference>
<dbReference type="EMBL" id="UINC01151998">
    <property type="protein sequence ID" value="SVD45926.1"/>
    <property type="molecule type" value="Genomic_DNA"/>
</dbReference>
<proteinExistence type="predicted"/>
<organism evidence="1">
    <name type="scientific">marine metagenome</name>
    <dbReference type="NCBI Taxonomy" id="408172"/>
    <lineage>
        <taxon>unclassified sequences</taxon>
        <taxon>metagenomes</taxon>
        <taxon>ecological metagenomes</taxon>
    </lineage>
</organism>
<gene>
    <name evidence="1" type="ORF">METZ01_LOCUS398780</name>
</gene>
<name>A0A382VHB5_9ZZZZ</name>
<accession>A0A382VHB5</accession>